<evidence type="ECO:0000313" key="1">
    <source>
        <dbReference type="EMBL" id="MFC4159860.1"/>
    </source>
</evidence>
<organism evidence="1 2">
    <name type="scientific">Chitinimonas lacunae</name>
    <dbReference type="NCBI Taxonomy" id="1963018"/>
    <lineage>
        <taxon>Bacteria</taxon>
        <taxon>Pseudomonadati</taxon>
        <taxon>Pseudomonadota</taxon>
        <taxon>Betaproteobacteria</taxon>
        <taxon>Neisseriales</taxon>
        <taxon>Chitinibacteraceae</taxon>
        <taxon>Chitinimonas</taxon>
    </lineage>
</organism>
<evidence type="ECO:0000313" key="2">
    <source>
        <dbReference type="Proteomes" id="UP001595791"/>
    </source>
</evidence>
<protein>
    <submittedName>
        <fullName evidence="1">DUF2804 domain-containing protein</fullName>
    </submittedName>
</protein>
<name>A0ABV8MRK0_9NEIS</name>
<keyword evidence="2" id="KW-1185">Reference proteome</keyword>
<dbReference type="SUPFAM" id="SSF159245">
    <property type="entry name" value="AttH-like"/>
    <property type="match status" value="1"/>
</dbReference>
<gene>
    <name evidence="1" type="ORF">ACFOW7_10945</name>
</gene>
<comment type="caution">
    <text evidence="1">The sequence shown here is derived from an EMBL/GenBank/DDBJ whole genome shotgun (WGS) entry which is preliminary data.</text>
</comment>
<accession>A0ABV8MRK0</accession>
<dbReference type="Pfam" id="PF10974">
    <property type="entry name" value="DUF2804"/>
    <property type="match status" value="1"/>
</dbReference>
<dbReference type="Proteomes" id="UP001595791">
    <property type="component" value="Unassembled WGS sequence"/>
</dbReference>
<reference evidence="2" key="1">
    <citation type="journal article" date="2019" name="Int. J. Syst. Evol. Microbiol.">
        <title>The Global Catalogue of Microorganisms (GCM) 10K type strain sequencing project: providing services to taxonomists for standard genome sequencing and annotation.</title>
        <authorList>
            <consortium name="The Broad Institute Genomics Platform"/>
            <consortium name="The Broad Institute Genome Sequencing Center for Infectious Disease"/>
            <person name="Wu L."/>
            <person name="Ma J."/>
        </authorList>
    </citation>
    <scope>NUCLEOTIDE SEQUENCE [LARGE SCALE GENOMIC DNA]</scope>
    <source>
        <strain evidence="2">LMG 29894</strain>
    </source>
</reference>
<dbReference type="InterPro" id="IPR021243">
    <property type="entry name" value="DUF2804"/>
</dbReference>
<sequence>MSVLEAAPSAVVDTDGRPFAGRFAGRCSLIDWSRLAPPLARSAWWRRFHHKRWHYVGIAAADCYLGIAVVDVGWTNTCFAYLFDRRQGSVIGGVSRDGLPGLSARVDPEPRLGAMADFSWLGARIRLEEFAAERYRVRVEAPRGFQVEAELDGRTAAPWLFAAGPVAGGVWHSTHKSPALAVSGEARAGGQHYRLDGAHASIDHSNGLLPRLTTWKWASAHTAELGFNLQSGYFGDHENVLWLDGQPIALGRARFEFDPQQPLAPWHIHTEDGLLDLRFTPEGARRENRNLLVAASRYIQPVGTFEGTVRAAPDAPPRQVSRLLGVTEDHLSRW</sequence>
<dbReference type="RefSeq" id="WP_378164069.1">
    <property type="nucleotide sequence ID" value="NZ_JBHSBU010000001.1"/>
</dbReference>
<dbReference type="EMBL" id="JBHSBU010000001">
    <property type="protein sequence ID" value="MFC4159860.1"/>
    <property type="molecule type" value="Genomic_DNA"/>
</dbReference>
<dbReference type="PANTHER" id="PTHR35868:SF4">
    <property type="entry name" value="DUF2804 DOMAIN-CONTAINING PROTEIN"/>
    <property type="match status" value="1"/>
</dbReference>
<dbReference type="PANTHER" id="PTHR35868">
    <property type="entry name" value="DUF2804 DOMAIN-CONTAINING PROTEIN-RELATED"/>
    <property type="match status" value="1"/>
</dbReference>
<proteinExistence type="predicted"/>